<sequence>MKAAEGASPYSFRDDSTASIPIMTEPTQPTPAAPPLPPKNLLILRLLSASACFLIAGVNDASLGPLLPHIMASFSVSHSTVAIVFIPTLVGWILAALISGWLFEKVGMGGMMTFGASIQILSCVLRCIPGNYALFASTFFFMGLGIAFQDSQTNVYVASLGDLAHRWLGLIHAMWGVGCLIGPFVATAIANADSTKWQRFYILMVVLSCINFIGVLVGFWEFVRIGHRGQKQHDGKVVRESVEDLEAKSDVPLAAINSGPESGSQSTIEITDVNPSTKIAHEQPQKSLIYCVQNPTVWIASVFFLMYIGFEVALGGWVVDYLVTIRNGELNSMGYMPMALWAGLVVGRLSLPDITKKWGEKRLIAAYCLLSGAGLAVIWAVGIIWVVGLMLAVIGFFSGPLFATVSSISSLCSEEEKLESPLLRELWTDFQTGQQGVQVTTNLLPADLHVIGISFIFVMGQIGGALFPYITGLISESHTVSILPPMLVALVAATLISWVALTWKYKP</sequence>
<evidence type="ECO:0000256" key="4">
    <source>
        <dbReference type="ARBA" id="ARBA00023136"/>
    </source>
</evidence>
<dbReference type="InterPro" id="IPR036259">
    <property type="entry name" value="MFS_trans_sf"/>
</dbReference>
<keyword evidence="4 6" id="KW-0472">Membrane</keyword>
<feature type="transmembrane region" description="Helical" evidence="6">
    <location>
        <begin position="296"/>
        <end position="319"/>
    </location>
</feature>
<accession>A0AAD5SG66</accession>
<feature type="transmembrane region" description="Helical" evidence="6">
    <location>
        <begin position="80"/>
        <end position="103"/>
    </location>
</feature>
<dbReference type="GO" id="GO:0016020">
    <property type="term" value="C:membrane"/>
    <property type="evidence" value="ECO:0007669"/>
    <property type="project" value="UniProtKB-SubCell"/>
</dbReference>
<organism evidence="7 8">
    <name type="scientific">Rhizophlyctis rosea</name>
    <dbReference type="NCBI Taxonomy" id="64517"/>
    <lineage>
        <taxon>Eukaryota</taxon>
        <taxon>Fungi</taxon>
        <taxon>Fungi incertae sedis</taxon>
        <taxon>Chytridiomycota</taxon>
        <taxon>Chytridiomycota incertae sedis</taxon>
        <taxon>Chytridiomycetes</taxon>
        <taxon>Rhizophlyctidales</taxon>
        <taxon>Rhizophlyctidaceae</taxon>
        <taxon>Rhizophlyctis</taxon>
    </lineage>
</organism>
<gene>
    <name evidence="7" type="ORF">HK097_004110</name>
</gene>
<feature type="transmembrane region" description="Helical" evidence="6">
    <location>
        <begin position="363"/>
        <end position="396"/>
    </location>
</feature>
<evidence type="ECO:0000313" key="7">
    <source>
        <dbReference type="EMBL" id="KAJ3053516.1"/>
    </source>
</evidence>
<feature type="transmembrane region" description="Helical" evidence="6">
    <location>
        <begin position="334"/>
        <end position="351"/>
    </location>
</feature>
<protein>
    <recommendedName>
        <fullName evidence="9">Major facilitator superfamily (MFS) profile domain-containing protein</fullName>
    </recommendedName>
</protein>
<keyword evidence="8" id="KW-1185">Reference proteome</keyword>
<dbReference type="Pfam" id="PF07690">
    <property type="entry name" value="MFS_1"/>
    <property type="match status" value="1"/>
</dbReference>
<name>A0AAD5SG66_9FUNG</name>
<evidence type="ECO:0000256" key="6">
    <source>
        <dbReference type="SAM" id="Phobius"/>
    </source>
</evidence>
<keyword evidence="3 6" id="KW-1133">Transmembrane helix</keyword>
<evidence type="ECO:0000256" key="5">
    <source>
        <dbReference type="SAM" id="MobiDB-lite"/>
    </source>
</evidence>
<dbReference type="AlphaFoldDB" id="A0AAD5SG66"/>
<feature type="region of interest" description="Disordered" evidence="5">
    <location>
        <begin position="1"/>
        <end position="33"/>
    </location>
</feature>
<evidence type="ECO:0008006" key="9">
    <source>
        <dbReference type="Google" id="ProtNLM"/>
    </source>
</evidence>
<dbReference type="Gene3D" id="1.20.1250.20">
    <property type="entry name" value="MFS general substrate transporter like domains"/>
    <property type="match status" value="1"/>
</dbReference>
<dbReference type="SUPFAM" id="SSF103473">
    <property type="entry name" value="MFS general substrate transporter"/>
    <property type="match status" value="1"/>
</dbReference>
<feature type="transmembrane region" description="Helical" evidence="6">
    <location>
        <begin position="482"/>
        <end position="501"/>
    </location>
</feature>
<dbReference type="PANTHER" id="PTHR23514">
    <property type="entry name" value="BYPASS OF STOP CODON PROTEIN 6"/>
    <property type="match status" value="1"/>
</dbReference>
<dbReference type="Proteomes" id="UP001212841">
    <property type="component" value="Unassembled WGS sequence"/>
</dbReference>
<feature type="transmembrane region" description="Helical" evidence="6">
    <location>
        <begin position="201"/>
        <end position="223"/>
    </location>
</feature>
<feature type="transmembrane region" description="Helical" evidence="6">
    <location>
        <begin position="130"/>
        <end position="148"/>
    </location>
</feature>
<reference evidence="7" key="1">
    <citation type="submission" date="2020-05" db="EMBL/GenBank/DDBJ databases">
        <title>Phylogenomic resolution of chytrid fungi.</title>
        <authorList>
            <person name="Stajich J.E."/>
            <person name="Amses K."/>
            <person name="Simmons R."/>
            <person name="Seto K."/>
            <person name="Myers J."/>
            <person name="Bonds A."/>
            <person name="Quandt C.A."/>
            <person name="Barry K."/>
            <person name="Liu P."/>
            <person name="Grigoriev I."/>
            <person name="Longcore J.E."/>
            <person name="James T.Y."/>
        </authorList>
    </citation>
    <scope>NUCLEOTIDE SEQUENCE</scope>
    <source>
        <strain evidence="7">JEL0318</strain>
    </source>
</reference>
<feature type="transmembrane region" description="Helical" evidence="6">
    <location>
        <begin position="448"/>
        <end position="470"/>
    </location>
</feature>
<evidence type="ECO:0000313" key="8">
    <source>
        <dbReference type="Proteomes" id="UP001212841"/>
    </source>
</evidence>
<dbReference type="PANTHER" id="PTHR23514:SF16">
    <property type="entry name" value="TRANSPORTER, PUTATIVE (AFU_ORTHOLOGUE AFUA_2G17270)-RELATED"/>
    <property type="match status" value="1"/>
</dbReference>
<feature type="transmembrane region" description="Helical" evidence="6">
    <location>
        <begin position="169"/>
        <end position="189"/>
    </location>
</feature>
<proteinExistence type="predicted"/>
<comment type="subcellular location">
    <subcellularLocation>
        <location evidence="1">Membrane</location>
        <topology evidence="1">Multi-pass membrane protein</topology>
    </subcellularLocation>
</comment>
<evidence type="ECO:0000256" key="2">
    <source>
        <dbReference type="ARBA" id="ARBA00022692"/>
    </source>
</evidence>
<evidence type="ECO:0000256" key="3">
    <source>
        <dbReference type="ARBA" id="ARBA00022989"/>
    </source>
</evidence>
<dbReference type="GO" id="GO:0022857">
    <property type="term" value="F:transmembrane transporter activity"/>
    <property type="evidence" value="ECO:0007669"/>
    <property type="project" value="InterPro"/>
</dbReference>
<evidence type="ECO:0000256" key="1">
    <source>
        <dbReference type="ARBA" id="ARBA00004141"/>
    </source>
</evidence>
<keyword evidence="2 6" id="KW-0812">Transmembrane</keyword>
<dbReference type="EMBL" id="JADGJD010000201">
    <property type="protein sequence ID" value="KAJ3053516.1"/>
    <property type="molecule type" value="Genomic_DNA"/>
</dbReference>
<dbReference type="InterPro" id="IPR051788">
    <property type="entry name" value="MFS_Transporter"/>
</dbReference>
<dbReference type="InterPro" id="IPR011701">
    <property type="entry name" value="MFS"/>
</dbReference>
<comment type="caution">
    <text evidence="7">The sequence shown here is derived from an EMBL/GenBank/DDBJ whole genome shotgun (WGS) entry which is preliminary data.</text>
</comment>